<evidence type="ECO:0000256" key="3">
    <source>
        <dbReference type="ARBA" id="ARBA00022448"/>
    </source>
</evidence>
<feature type="transmembrane region" description="Helical" evidence="8">
    <location>
        <begin position="99"/>
        <end position="129"/>
    </location>
</feature>
<feature type="transmembrane region" description="Helical" evidence="8">
    <location>
        <begin position="293"/>
        <end position="315"/>
    </location>
</feature>
<sequence>MAIADKAGTSGDAPRVQLRKQITLFHCVSIIVGIIIGSGIFVSPVGILQNVQSVGMSLLLWTVCGIFSTLCAICFAELGACIPESGGEYMYIKRAFGDFLSFICLWINLVIIQPVGTAASTLIFATYILRPVYPDCEPPKVAIRLIGVCVYAFLTAINVFNVKWATKVQAIITASKLSALIMVIVIGLIWIVQGNTINFQNPFANSDYSAGSVAIAFYSGFWAFGGWNYLNFLADEVIEPNRNLPSAILISMAIVTVVYLVANVAYFAVLTPQEMLLSSAVAVTFAEQTVRPVVWIMPILIAISVMGSMNGSMLSMSRLFFVGSRHNHLPEVISMISVRFSTPAPSLIVMCILTITMQNFEEIFYLIEMMGFGFATVLTTTLAALIHLRWKEPDLKRPIKLPVVLPILLFFISISILVLTVYQKPQQSGLAILIIACGIPLYLFGTWRSKPASIQNILVKITEFIQKLMYVAAEDDENSKTLNNDDVTKLLTENSPE</sequence>
<feature type="transmembrane region" description="Helical" evidence="8">
    <location>
        <begin position="336"/>
        <end position="357"/>
    </location>
</feature>
<name>A0AAN8GDF7_PATCE</name>
<feature type="transmembrane region" description="Helical" evidence="8">
    <location>
        <begin position="141"/>
        <end position="162"/>
    </location>
</feature>
<feature type="transmembrane region" description="Helical" evidence="8">
    <location>
        <begin position="428"/>
        <end position="445"/>
    </location>
</feature>
<dbReference type="PANTHER" id="PTHR11785:SF528">
    <property type="entry name" value="AMINO ACID TRANSPORTER PROTEIN JHI-21"/>
    <property type="match status" value="1"/>
</dbReference>
<evidence type="ECO:0000256" key="2">
    <source>
        <dbReference type="ARBA" id="ARBA00007040"/>
    </source>
</evidence>
<dbReference type="InterPro" id="IPR050598">
    <property type="entry name" value="AminoAcid_Transporter"/>
</dbReference>
<dbReference type="GO" id="GO:0005886">
    <property type="term" value="C:plasma membrane"/>
    <property type="evidence" value="ECO:0007669"/>
    <property type="project" value="UniProtKB-SubCell"/>
</dbReference>
<gene>
    <name evidence="9" type="ORF">SNE40_021023</name>
</gene>
<evidence type="ECO:0000313" key="9">
    <source>
        <dbReference type="EMBL" id="KAK6168506.1"/>
    </source>
</evidence>
<comment type="caution">
    <text evidence="9">The sequence shown here is derived from an EMBL/GenBank/DDBJ whole genome shotgun (WGS) entry which is preliminary data.</text>
</comment>
<protein>
    <recommendedName>
        <fullName evidence="11">Y+L amino acid transporter 2</fullName>
    </recommendedName>
</protein>
<evidence type="ECO:0000256" key="8">
    <source>
        <dbReference type="SAM" id="Phobius"/>
    </source>
</evidence>
<keyword evidence="10" id="KW-1185">Reference proteome</keyword>
<evidence type="ECO:0000313" key="10">
    <source>
        <dbReference type="Proteomes" id="UP001347796"/>
    </source>
</evidence>
<evidence type="ECO:0000256" key="4">
    <source>
        <dbReference type="ARBA" id="ARBA00022475"/>
    </source>
</evidence>
<organism evidence="9 10">
    <name type="scientific">Patella caerulea</name>
    <name type="common">Rayed Mediterranean limpet</name>
    <dbReference type="NCBI Taxonomy" id="87958"/>
    <lineage>
        <taxon>Eukaryota</taxon>
        <taxon>Metazoa</taxon>
        <taxon>Spiralia</taxon>
        <taxon>Lophotrochozoa</taxon>
        <taxon>Mollusca</taxon>
        <taxon>Gastropoda</taxon>
        <taxon>Patellogastropoda</taxon>
        <taxon>Patelloidea</taxon>
        <taxon>Patellidae</taxon>
        <taxon>Patella</taxon>
    </lineage>
</organism>
<feature type="transmembrane region" description="Helical" evidence="8">
    <location>
        <begin position="363"/>
        <end position="387"/>
    </location>
</feature>
<evidence type="ECO:0000256" key="7">
    <source>
        <dbReference type="ARBA" id="ARBA00023136"/>
    </source>
</evidence>
<feature type="transmembrane region" description="Helical" evidence="8">
    <location>
        <begin position="213"/>
        <end position="234"/>
    </location>
</feature>
<evidence type="ECO:0008006" key="11">
    <source>
        <dbReference type="Google" id="ProtNLM"/>
    </source>
</evidence>
<evidence type="ECO:0000256" key="1">
    <source>
        <dbReference type="ARBA" id="ARBA00004651"/>
    </source>
</evidence>
<feature type="transmembrane region" description="Helical" evidence="8">
    <location>
        <begin position="174"/>
        <end position="193"/>
    </location>
</feature>
<feature type="transmembrane region" description="Helical" evidence="8">
    <location>
        <begin position="399"/>
        <end position="422"/>
    </location>
</feature>
<keyword evidence="4" id="KW-1003">Cell membrane</keyword>
<keyword evidence="3" id="KW-0813">Transport</keyword>
<keyword evidence="6 8" id="KW-1133">Transmembrane helix</keyword>
<dbReference type="EMBL" id="JAZGQO010000016">
    <property type="protein sequence ID" value="KAK6168506.1"/>
    <property type="molecule type" value="Genomic_DNA"/>
</dbReference>
<feature type="transmembrane region" description="Helical" evidence="8">
    <location>
        <begin position="246"/>
        <end position="269"/>
    </location>
</feature>
<comment type="subcellular location">
    <subcellularLocation>
        <location evidence="1">Cell membrane</location>
        <topology evidence="1">Multi-pass membrane protein</topology>
    </subcellularLocation>
</comment>
<keyword evidence="5 8" id="KW-0812">Transmembrane</keyword>
<evidence type="ECO:0000256" key="6">
    <source>
        <dbReference type="ARBA" id="ARBA00022989"/>
    </source>
</evidence>
<dbReference type="PANTHER" id="PTHR11785">
    <property type="entry name" value="AMINO ACID TRANSPORTER"/>
    <property type="match status" value="1"/>
</dbReference>
<dbReference type="FunFam" id="1.20.1740.10:FF:000003">
    <property type="entry name" value="Y+L amino acid transporter 1 isoform X1"/>
    <property type="match status" value="1"/>
</dbReference>
<feature type="transmembrane region" description="Helical" evidence="8">
    <location>
        <begin position="24"/>
        <end position="46"/>
    </location>
</feature>
<dbReference type="InterPro" id="IPR002293">
    <property type="entry name" value="AA/rel_permease1"/>
</dbReference>
<evidence type="ECO:0000256" key="5">
    <source>
        <dbReference type="ARBA" id="ARBA00022692"/>
    </source>
</evidence>
<accession>A0AAN8GDF7</accession>
<proteinExistence type="inferred from homology"/>
<comment type="similarity">
    <text evidence="2">Belongs to the amino acid-polyamine-organocation (APC) superfamily. L-type amino acid transporter (LAT) (TC 2.A.3.8) family.</text>
</comment>
<keyword evidence="7 8" id="KW-0472">Membrane</keyword>
<dbReference type="AlphaFoldDB" id="A0AAN8GDF7"/>
<dbReference type="Gene3D" id="1.20.1740.10">
    <property type="entry name" value="Amino acid/polyamine transporter I"/>
    <property type="match status" value="1"/>
</dbReference>
<dbReference type="Proteomes" id="UP001347796">
    <property type="component" value="Unassembled WGS sequence"/>
</dbReference>
<reference evidence="9 10" key="1">
    <citation type="submission" date="2024-01" db="EMBL/GenBank/DDBJ databases">
        <title>The genome of the rayed Mediterranean limpet Patella caerulea (Linnaeus, 1758).</title>
        <authorList>
            <person name="Anh-Thu Weber A."/>
            <person name="Halstead-Nussloch G."/>
        </authorList>
    </citation>
    <scope>NUCLEOTIDE SEQUENCE [LARGE SCALE GENOMIC DNA]</scope>
    <source>
        <strain evidence="9">AATW-2023a</strain>
        <tissue evidence="9">Whole specimen</tissue>
    </source>
</reference>
<feature type="transmembrane region" description="Helical" evidence="8">
    <location>
        <begin position="58"/>
        <end position="78"/>
    </location>
</feature>
<dbReference type="GO" id="GO:0015179">
    <property type="term" value="F:L-amino acid transmembrane transporter activity"/>
    <property type="evidence" value="ECO:0007669"/>
    <property type="project" value="TreeGrafter"/>
</dbReference>
<dbReference type="Pfam" id="PF13520">
    <property type="entry name" value="AA_permease_2"/>
    <property type="match status" value="1"/>
</dbReference>
<dbReference type="PIRSF" id="PIRSF006060">
    <property type="entry name" value="AA_transporter"/>
    <property type="match status" value="1"/>
</dbReference>